<proteinExistence type="predicted"/>
<dbReference type="EMBL" id="KQ422791">
    <property type="protein sequence ID" value="KOF74222.1"/>
    <property type="molecule type" value="Genomic_DNA"/>
</dbReference>
<accession>A0A0L8GB22</accession>
<evidence type="ECO:0000313" key="1">
    <source>
        <dbReference type="EMBL" id="KOF74222.1"/>
    </source>
</evidence>
<name>A0A0L8GB22_OCTBM</name>
<dbReference type="AlphaFoldDB" id="A0A0L8GB22"/>
<organism evidence="1">
    <name type="scientific">Octopus bimaculoides</name>
    <name type="common">California two-spotted octopus</name>
    <dbReference type="NCBI Taxonomy" id="37653"/>
    <lineage>
        <taxon>Eukaryota</taxon>
        <taxon>Metazoa</taxon>
        <taxon>Spiralia</taxon>
        <taxon>Lophotrochozoa</taxon>
        <taxon>Mollusca</taxon>
        <taxon>Cephalopoda</taxon>
        <taxon>Coleoidea</taxon>
        <taxon>Octopodiformes</taxon>
        <taxon>Octopoda</taxon>
        <taxon>Incirrata</taxon>
        <taxon>Octopodidae</taxon>
        <taxon>Octopus</taxon>
    </lineage>
</organism>
<protein>
    <submittedName>
        <fullName evidence="1">Uncharacterized protein</fullName>
    </submittedName>
</protein>
<gene>
    <name evidence="1" type="ORF">OCBIM_22036554mg</name>
</gene>
<sequence length="76" mass="9158">MWQDKIRNTEVLRYADTTCFFAKIKQIQLCWNEYVVRTPDCRLLKSIFYSELANARRNYGAPHKRFKDARKPPCRS</sequence>
<reference evidence="1" key="1">
    <citation type="submission" date="2015-07" db="EMBL/GenBank/DDBJ databases">
        <title>MeaNS - Measles Nucleotide Surveillance Program.</title>
        <authorList>
            <person name="Tran T."/>
            <person name="Druce J."/>
        </authorList>
    </citation>
    <scope>NUCLEOTIDE SEQUENCE</scope>
    <source>
        <strain evidence="1">UCB-OBI-ISO-001</strain>
        <tissue evidence="1">Gonad</tissue>
    </source>
</reference>